<name>A0A0L0H635_SPIPD</name>
<evidence type="ECO:0000256" key="5">
    <source>
        <dbReference type="ARBA" id="ARBA00023242"/>
    </source>
</evidence>
<dbReference type="OrthoDB" id="2109756at2759"/>
<organism evidence="8 9">
    <name type="scientific">Spizellomyces punctatus (strain DAOM BR117)</name>
    <dbReference type="NCBI Taxonomy" id="645134"/>
    <lineage>
        <taxon>Eukaryota</taxon>
        <taxon>Fungi</taxon>
        <taxon>Fungi incertae sedis</taxon>
        <taxon>Chytridiomycota</taxon>
        <taxon>Chytridiomycota incertae sedis</taxon>
        <taxon>Chytridiomycetes</taxon>
        <taxon>Spizellomycetales</taxon>
        <taxon>Spizellomycetaceae</taxon>
        <taxon>Spizellomyces</taxon>
    </lineage>
</organism>
<evidence type="ECO:0000256" key="4">
    <source>
        <dbReference type="ARBA" id="ARBA00022833"/>
    </source>
</evidence>
<keyword evidence="4" id="KW-0862">Zinc</keyword>
<dbReference type="GeneID" id="27692625"/>
<dbReference type="GO" id="GO:0005689">
    <property type="term" value="C:U12-type spliceosomal complex"/>
    <property type="evidence" value="ECO:0007669"/>
    <property type="project" value="TreeGrafter"/>
</dbReference>
<evidence type="ECO:0000259" key="7">
    <source>
        <dbReference type="PROSITE" id="PS50171"/>
    </source>
</evidence>
<dbReference type="EMBL" id="KQ257466">
    <property type="protein sequence ID" value="KNC96970.1"/>
    <property type="molecule type" value="Genomic_DNA"/>
</dbReference>
<dbReference type="STRING" id="645134.A0A0L0H635"/>
<dbReference type="GO" id="GO:0003676">
    <property type="term" value="F:nucleic acid binding"/>
    <property type="evidence" value="ECO:0007669"/>
    <property type="project" value="InterPro"/>
</dbReference>
<keyword evidence="9" id="KW-1185">Reference proteome</keyword>
<dbReference type="PROSITE" id="PS50171">
    <property type="entry name" value="ZF_MATRIN"/>
    <property type="match status" value="1"/>
</dbReference>
<dbReference type="GO" id="GO:0008270">
    <property type="term" value="F:zinc ion binding"/>
    <property type="evidence" value="ECO:0007669"/>
    <property type="project" value="UniProtKB-KW"/>
</dbReference>
<evidence type="ECO:0000313" key="8">
    <source>
        <dbReference type="EMBL" id="KNC96970.1"/>
    </source>
</evidence>
<evidence type="ECO:0000256" key="2">
    <source>
        <dbReference type="ARBA" id="ARBA00022723"/>
    </source>
</evidence>
<proteinExistence type="predicted"/>
<dbReference type="VEuPathDB" id="FungiDB:SPPG_09500"/>
<dbReference type="RefSeq" id="XP_016605010.1">
    <property type="nucleotide sequence ID" value="XM_016757669.1"/>
</dbReference>
<dbReference type="Pfam" id="PF06220">
    <property type="entry name" value="zf-U1"/>
    <property type="match status" value="1"/>
</dbReference>
<protein>
    <recommendedName>
        <fullName evidence="7">Matrin-type domain-containing protein</fullName>
    </recommendedName>
</protein>
<dbReference type="Gene3D" id="3.30.160.60">
    <property type="entry name" value="Classic Zinc Finger"/>
    <property type="match status" value="1"/>
</dbReference>
<evidence type="ECO:0000256" key="3">
    <source>
        <dbReference type="ARBA" id="ARBA00022771"/>
    </source>
</evidence>
<dbReference type="InterPro" id="IPR003604">
    <property type="entry name" value="Matrin/U1-like-C_Znf_C2H2"/>
</dbReference>
<dbReference type="InterPro" id="IPR013085">
    <property type="entry name" value="U1-CZ_Znf_C2H2"/>
</dbReference>
<gene>
    <name evidence="8" type="ORF">SPPG_09500</name>
</gene>
<dbReference type="Proteomes" id="UP000053201">
    <property type="component" value="Unassembled WGS sequence"/>
</dbReference>
<feature type="region of interest" description="Disordered" evidence="6">
    <location>
        <begin position="78"/>
        <end position="101"/>
    </location>
</feature>
<evidence type="ECO:0000256" key="1">
    <source>
        <dbReference type="ARBA" id="ARBA00004123"/>
    </source>
</evidence>
<keyword evidence="3" id="KW-0863">Zinc-finger</keyword>
<dbReference type="AlphaFoldDB" id="A0A0L0H635"/>
<sequence>MNMTRNYYCDYCDRSFTDTPASREKHLKGTQHQRMVKIHYAAYGTFGVSVGEIGEWIPYVQPTRAFCKLPAGFPSLDKVPPSLRPPPPEGWKNLDPPVEWG</sequence>
<evidence type="ECO:0000256" key="6">
    <source>
        <dbReference type="SAM" id="MobiDB-lite"/>
    </source>
</evidence>
<dbReference type="InterPro" id="IPR036236">
    <property type="entry name" value="Znf_C2H2_sf"/>
</dbReference>
<keyword evidence="2" id="KW-0479">Metal-binding</keyword>
<dbReference type="InParanoid" id="A0A0L0H635"/>
<accession>A0A0L0H635</accession>
<comment type="subcellular location">
    <subcellularLocation>
        <location evidence="1">Nucleus</location>
    </subcellularLocation>
</comment>
<dbReference type="PANTHER" id="PTHR16465:SF0">
    <property type="entry name" value="ZINC FINGER MATRIN-TYPE PROTEIN 5"/>
    <property type="match status" value="1"/>
</dbReference>
<dbReference type="PANTHER" id="PTHR16465">
    <property type="entry name" value="NUCLEASE-RELATED"/>
    <property type="match status" value="1"/>
</dbReference>
<keyword evidence="5" id="KW-0539">Nucleus</keyword>
<dbReference type="InterPro" id="IPR000690">
    <property type="entry name" value="Matrin/U1-C_Znf_C2H2"/>
</dbReference>
<dbReference type="SMART" id="SM00451">
    <property type="entry name" value="ZnF_U1"/>
    <property type="match status" value="1"/>
</dbReference>
<reference evidence="8 9" key="1">
    <citation type="submission" date="2009-08" db="EMBL/GenBank/DDBJ databases">
        <title>The Genome Sequence of Spizellomyces punctatus strain DAOM BR117.</title>
        <authorList>
            <consortium name="The Broad Institute Genome Sequencing Platform"/>
            <person name="Russ C."/>
            <person name="Cuomo C."/>
            <person name="Shea T."/>
            <person name="Young S.K."/>
            <person name="Zeng Q."/>
            <person name="Koehrsen M."/>
            <person name="Haas B."/>
            <person name="Borodovsky M."/>
            <person name="Guigo R."/>
            <person name="Alvarado L."/>
            <person name="Berlin A."/>
            <person name="Bochicchio J."/>
            <person name="Borenstein D."/>
            <person name="Chapman S."/>
            <person name="Chen Z."/>
            <person name="Engels R."/>
            <person name="Freedman E."/>
            <person name="Gellesch M."/>
            <person name="Goldberg J."/>
            <person name="Griggs A."/>
            <person name="Gujja S."/>
            <person name="Heiman D."/>
            <person name="Hepburn T."/>
            <person name="Howarth C."/>
            <person name="Jen D."/>
            <person name="Larson L."/>
            <person name="Lewis B."/>
            <person name="Mehta T."/>
            <person name="Park D."/>
            <person name="Pearson M."/>
            <person name="Roberts A."/>
            <person name="Saif S."/>
            <person name="Shenoy N."/>
            <person name="Sisk P."/>
            <person name="Stolte C."/>
            <person name="Sykes S."/>
            <person name="Thomson T."/>
            <person name="Walk T."/>
            <person name="White J."/>
            <person name="Yandava C."/>
            <person name="Burger G."/>
            <person name="Gray M.W."/>
            <person name="Holland P.W.H."/>
            <person name="King N."/>
            <person name="Lang F.B.F."/>
            <person name="Roger A.J."/>
            <person name="Ruiz-Trillo I."/>
            <person name="Lander E."/>
            <person name="Nusbaum C."/>
        </authorList>
    </citation>
    <scope>NUCLEOTIDE SEQUENCE [LARGE SCALE GENOMIC DNA]</scope>
    <source>
        <strain evidence="8 9">DAOM BR117</strain>
    </source>
</reference>
<feature type="domain" description="Matrin-type" evidence="7">
    <location>
        <begin position="7"/>
        <end position="38"/>
    </location>
</feature>
<dbReference type="SUPFAM" id="SSF57667">
    <property type="entry name" value="beta-beta-alpha zinc fingers"/>
    <property type="match status" value="1"/>
</dbReference>
<dbReference type="OMA" id="CAYFQRT"/>
<evidence type="ECO:0000313" key="9">
    <source>
        <dbReference type="Proteomes" id="UP000053201"/>
    </source>
</evidence>